<dbReference type="Proteomes" id="UP000555552">
    <property type="component" value="Unassembled WGS sequence"/>
</dbReference>
<keyword evidence="9" id="KW-1185">Reference proteome</keyword>
<sequence length="190" mass="20343">MTRARRAVVQWPVLAWTALVWVLLWGDLSVANVLAGAVLGLLVVLVFPQPPVRFPGAVRPGPVLRLLLTFALDVVRASLQVAALVLSRRTPTSSVLEVHLRTASLAHLTATAELISLVPGSVVVEVRPGTQSLFVHVIDTPDAAAAERERAGVLRVEERVVRAFGTAEEVADVEAGDATGRGRHTRPPVR</sequence>
<name>A0A849BY80_9ACTN</name>
<reference evidence="8 9" key="1">
    <citation type="submission" date="2020-05" db="EMBL/GenBank/DDBJ databases">
        <title>MicrobeNet Type strains.</title>
        <authorList>
            <person name="Nicholson A.C."/>
        </authorList>
    </citation>
    <scope>NUCLEOTIDE SEQUENCE [LARGE SCALE GENOMIC DNA]</scope>
    <source>
        <strain evidence="8 9">JCM 14547</strain>
    </source>
</reference>
<dbReference type="NCBIfam" id="NF006521">
    <property type="entry name" value="PRK08965.1-5"/>
    <property type="match status" value="1"/>
</dbReference>
<evidence type="ECO:0000313" key="8">
    <source>
        <dbReference type="EMBL" id="NNH24376.1"/>
    </source>
</evidence>
<dbReference type="AlphaFoldDB" id="A0A849BY80"/>
<keyword evidence="4 7" id="KW-0812">Transmembrane</keyword>
<comment type="subcellular location">
    <subcellularLocation>
        <location evidence="1">Cell membrane</location>
        <topology evidence="1">Multi-pass membrane protein</topology>
    </subcellularLocation>
</comment>
<dbReference type="GO" id="GO:0008324">
    <property type="term" value="F:monoatomic cation transmembrane transporter activity"/>
    <property type="evidence" value="ECO:0007669"/>
    <property type="project" value="InterPro"/>
</dbReference>
<evidence type="ECO:0000256" key="1">
    <source>
        <dbReference type="ARBA" id="ARBA00004651"/>
    </source>
</evidence>
<feature type="transmembrane region" description="Helical" evidence="7">
    <location>
        <begin position="30"/>
        <end position="47"/>
    </location>
</feature>
<dbReference type="GO" id="GO:0005886">
    <property type="term" value="C:plasma membrane"/>
    <property type="evidence" value="ECO:0007669"/>
    <property type="project" value="UniProtKB-SubCell"/>
</dbReference>
<evidence type="ECO:0000256" key="5">
    <source>
        <dbReference type="ARBA" id="ARBA00022989"/>
    </source>
</evidence>
<protein>
    <submittedName>
        <fullName evidence="8">Na+/H+ antiporter subunit E</fullName>
    </submittedName>
</protein>
<dbReference type="PANTHER" id="PTHR34584">
    <property type="entry name" value="NA(+)/H(+) ANTIPORTER SUBUNIT E1"/>
    <property type="match status" value="1"/>
</dbReference>
<dbReference type="EMBL" id="JABEMA010000337">
    <property type="protein sequence ID" value="NNH24376.1"/>
    <property type="molecule type" value="Genomic_DNA"/>
</dbReference>
<comment type="similarity">
    <text evidence="2">Belongs to the CPA3 antiporters (TC 2.A.63) subunit E family.</text>
</comment>
<dbReference type="InterPro" id="IPR002758">
    <property type="entry name" value="Cation_antiport_E"/>
</dbReference>
<keyword evidence="6 7" id="KW-0472">Membrane</keyword>
<evidence type="ECO:0000256" key="7">
    <source>
        <dbReference type="SAM" id="Phobius"/>
    </source>
</evidence>
<proteinExistence type="inferred from homology"/>
<accession>A0A849BY80</accession>
<comment type="caution">
    <text evidence="8">The sequence shown here is derived from an EMBL/GenBank/DDBJ whole genome shotgun (WGS) entry which is preliminary data.</text>
</comment>
<feature type="transmembrane region" description="Helical" evidence="7">
    <location>
        <begin position="7"/>
        <end position="24"/>
    </location>
</feature>
<dbReference type="RefSeq" id="WP_171204130.1">
    <property type="nucleotide sequence ID" value="NZ_JABEMA010000337.1"/>
</dbReference>
<gene>
    <name evidence="8" type="ORF">HLB09_15030</name>
</gene>
<evidence type="ECO:0000256" key="6">
    <source>
        <dbReference type="ARBA" id="ARBA00023136"/>
    </source>
</evidence>
<evidence type="ECO:0000256" key="2">
    <source>
        <dbReference type="ARBA" id="ARBA00006228"/>
    </source>
</evidence>
<organism evidence="8 9">
    <name type="scientific">Pseudokineococcus marinus</name>
    <dbReference type="NCBI Taxonomy" id="351215"/>
    <lineage>
        <taxon>Bacteria</taxon>
        <taxon>Bacillati</taxon>
        <taxon>Actinomycetota</taxon>
        <taxon>Actinomycetes</taxon>
        <taxon>Kineosporiales</taxon>
        <taxon>Kineosporiaceae</taxon>
        <taxon>Pseudokineococcus</taxon>
    </lineage>
</organism>
<evidence type="ECO:0000313" key="9">
    <source>
        <dbReference type="Proteomes" id="UP000555552"/>
    </source>
</evidence>
<evidence type="ECO:0000256" key="4">
    <source>
        <dbReference type="ARBA" id="ARBA00022692"/>
    </source>
</evidence>
<feature type="non-terminal residue" evidence="8">
    <location>
        <position position="190"/>
    </location>
</feature>
<keyword evidence="5 7" id="KW-1133">Transmembrane helix</keyword>
<dbReference type="PANTHER" id="PTHR34584:SF1">
    <property type="entry name" value="NA(+)_H(+) ANTIPORTER SUBUNIT E1"/>
    <property type="match status" value="1"/>
</dbReference>
<keyword evidence="3" id="KW-1003">Cell membrane</keyword>
<evidence type="ECO:0000256" key="3">
    <source>
        <dbReference type="ARBA" id="ARBA00022475"/>
    </source>
</evidence>
<dbReference type="Pfam" id="PF01899">
    <property type="entry name" value="MNHE"/>
    <property type="match status" value="1"/>
</dbReference>